<keyword evidence="1" id="KW-0732">Signal</keyword>
<dbReference type="Gene3D" id="6.20.240.60">
    <property type="match status" value="1"/>
</dbReference>
<evidence type="ECO:0008006" key="6">
    <source>
        <dbReference type="Google" id="ProtNLM"/>
    </source>
</evidence>
<protein>
    <recommendedName>
        <fullName evidence="6">Copper amine oxidase</fullName>
    </recommendedName>
</protein>
<dbReference type="GO" id="GO:0016787">
    <property type="term" value="F:hydrolase activity"/>
    <property type="evidence" value="ECO:0007669"/>
    <property type="project" value="InterPro"/>
</dbReference>
<feature type="signal peptide" evidence="1">
    <location>
        <begin position="1"/>
        <end position="25"/>
    </location>
</feature>
<name>A0A919YQQ4_9BACL</name>
<feature type="chain" id="PRO_5036769765" description="Copper amine oxidase" evidence="1">
    <location>
        <begin position="26"/>
        <end position="286"/>
    </location>
</feature>
<reference evidence="4" key="1">
    <citation type="submission" date="2021-03" db="EMBL/GenBank/DDBJ databases">
        <title>Antimicrobial resistance genes in bacteria isolated from Japanese honey, and their potential for conferring macrolide and lincosamide resistance in the American foulbrood pathogen Paenibacillus larvae.</title>
        <authorList>
            <person name="Okamoto M."/>
            <person name="Kumagai M."/>
            <person name="Kanamori H."/>
            <person name="Takamatsu D."/>
        </authorList>
    </citation>
    <scope>NUCLEOTIDE SEQUENCE</scope>
    <source>
        <strain evidence="4">J40TS1</strain>
    </source>
</reference>
<dbReference type="EMBL" id="BOSE01000003">
    <property type="protein sequence ID" value="GIP16576.1"/>
    <property type="molecule type" value="Genomic_DNA"/>
</dbReference>
<gene>
    <name evidence="4" type="ORF">J40TS1_22180</name>
</gene>
<evidence type="ECO:0000256" key="1">
    <source>
        <dbReference type="SAM" id="SignalP"/>
    </source>
</evidence>
<dbReference type="InterPro" id="IPR011105">
    <property type="entry name" value="Cell_wall_hydrolase_SleB"/>
</dbReference>
<evidence type="ECO:0000259" key="3">
    <source>
        <dbReference type="Pfam" id="PF07833"/>
    </source>
</evidence>
<comment type="caution">
    <text evidence="4">The sequence shown here is derived from an EMBL/GenBank/DDBJ whole genome shotgun (WGS) entry which is preliminary data.</text>
</comment>
<proteinExistence type="predicted"/>
<feature type="domain" description="Cell wall hydrolase SleB" evidence="2">
    <location>
        <begin position="178"/>
        <end position="285"/>
    </location>
</feature>
<dbReference type="InterPro" id="IPR042047">
    <property type="entry name" value="SleB_dom1"/>
</dbReference>
<dbReference type="Proteomes" id="UP000683139">
    <property type="component" value="Unassembled WGS sequence"/>
</dbReference>
<feature type="domain" description="Copper amine oxidase-like N-terminal" evidence="3">
    <location>
        <begin position="35"/>
        <end position="144"/>
    </location>
</feature>
<evidence type="ECO:0000313" key="5">
    <source>
        <dbReference type="Proteomes" id="UP000683139"/>
    </source>
</evidence>
<dbReference type="Pfam" id="PF07833">
    <property type="entry name" value="Cu_amine_oxidN1"/>
    <property type="match status" value="1"/>
</dbReference>
<dbReference type="InterPro" id="IPR036582">
    <property type="entry name" value="Mao_N_sf"/>
</dbReference>
<dbReference type="RefSeq" id="WP_213514936.1">
    <property type="nucleotide sequence ID" value="NZ_BOSE01000003.1"/>
</dbReference>
<dbReference type="InterPro" id="IPR012854">
    <property type="entry name" value="Cu_amine_oxidase-like_N"/>
</dbReference>
<organism evidence="4 5">
    <name type="scientific">Paenibacillus montaniterrae</name>
    <dbReference type="NCBI Taxonomy" id="429341"/>
    <lineage>
        <taxon>Bacteria</taxon>
        <taxon>Bacillati</taxon>
        <taxon>Bacillota</taxon>
        <taxon>Bacilli</taxon>
        <taxon>Bacillales</taxon>
        <taxon>Paenibacillaceae</taxon>
        <taxon>Paenibacillus</taxon>
    </lineage>
</organism>
<sequence>MLNKRSIVALLLIMALAWSTSSVSAQTPGITTVYINDQPVKTTAILQNGYQLIPASFFRNVNASVVWNAPQRTAMLKTPAMELGFPIGERYTQYRRSASAGWQQDSLQLRTVLLNGTTYVPLAYTARKLGMAVQYDTQKRAAIISTGDGNFVSMAKQDGPTSEELHWLYQITEAEAGGESYTSKVAVAASILNRVASPEWPNSIIETIFQVDYYHGKAYYQYSPVLDKRIYQVKPSQETKRAVQEALNGTDPSRGATVFYNPKKTDNEWVRSRPVTVRLGNHVFAK</sequence>
<dbReference type="Gene3D" id="1.10.10.2520">
    <property type="entry name" value="Cell wall hydrolase SleB, domain 1"/>
    <property type="match status" value="1"/>
</dbReference>
<evidence type="ECO:0000259" key="2">
    <source>
        <dbReference type="Pfam" id="PF07486"/>
    </source>
</evidence>
<evidence type="ECO:0000313" key="4">
    <source>
        <dbReference type="EMBL" id="GIP16576.1"/>
    </source>
</evidence>
<keyword evidence="5" id="KW-1185">Reference proteome</keyword>
<dbReference type="SUPFAM" id="SSF55383">
    <property type="entry name" value="Copper amine oxidase, domain N"/>
    <property type="match status" value="1"/>
</dbReference>
<accession>A0A919YQQ4</accession>
<dbReference type="AlphaFoldDB" id="A0A919YQQ4"/>
<dbReference type="Pfam" id="PF07486">
    <property type="entry name" value="Hydrolase_2"/>
    <property type="match status" value="1"/>
</dbReference>